<keyword evidence="1" id="KW-0418">Kinase</keyword>
<name>A0A4U0YVA2_9RHOB</name>
<evidence type="ECO:0000313" key="1">
    <source>
        <dbReference type="EMBL" id="TKA95685.1"/>
    </source>
</evidence>
<sequence>REEAMRRASAAAAIQVTRPGASQAMPTAEEVTAFLSDR</sequence>
<evidence type="ECO:0000313" key="2">
    <source>
        <dbReference type="Proteomes" id="UP000306340"/>
    </source>
</evidence>
<dbReference type="GO" id="GO:0016301">
    <property type="term" value="F:kinase activity"/>
    <property type="evidence" value="ECO:0007669"/>
    <property type="project" value="UniProtKB-KW"/>
</dbReference>
<dbReference type="Proteomes" id="UP000306340">
    <property type="component" value="Unassembled WGS sequence"/>
</dbReference>
<dbReference type="AlphaFoldDB" id="A0A4U0YVA2"/>
<proteinExistence type="predicted"/>
<accession>A0A4U0YVA2</accession>
<comment type="caution">
    <text evidence="1">The sequence shown here is derived from an EMBL/GenBank/DDBJ whole genome shotgun (WGS) entry which is preliminary data.</text>
</comment>
<protein>
    <submittedName>
        <fullName evidence="1">Ribokinase</fullName>
    </submittedName>
</protein>
<gene>
    <name evidence="1" type="ORF">FAZ78_15480</name>
</gene>
<dbReference type="SUPFAM" id="SSF53613">
    <property type="entry name" value="Ribokinase-like"/>
    <property type="match status" value="1"/>
</dbReference>
<dbReference type="InterPro" id="IPR029056">
    <property type="entry name" value="Ribokinase-like"/>
</dbReference>
<dbReference type="EMBL" id="SWAU01000158">
    <property type="protein sequence ID" value="TKA95685.1"/>
    <property type="molecule type" value="Genomic_DNA"/>
</dbReference>
<feature type="non-terminal residue" evidence="1">
    <location>
        <position position="1"/>
    </location>
</feature>
<dbReference type="Gene3D" id="3.40.1190.20">
    <property type="match status" value="1"/>
</dbReference>
<organism evidence="1 2">
    <name type="scientific">Cereibacter changlensis</name>
    <dbReference type="NCBI Taxonomy" id="402884"/>
    <lineage>
        <taxon>Bacteria</taxon>
        <taxon>Pseudomonadati</taxon>
        <taxon>Pseudomonadota</taxon>
        <taxon>Alphaproteobacteria</taxon>
        <taxon>Rhodobacterales</taxon>
        <taxon>Paracoccaceae</taxon>
        <taxon>Cereibacter</taxon>
    </lineage>
</organism>
<reference evidence="1 2" key="1">
    <citation type="submission" date="2019-04" db="EMBL/GenBank/DDBJ databases">
        <title>Crypto-aerobic microbial life in anoxic (sulfidic) marine sediments.</title>
        <authorList>
            <person name="Bhattacharya S."/>
            <person name="Roy C."/>
            <person name="Mondal N."/>
            <person name="Sarkar J."/>
            <person name="Mandal S."/>
            <person name="Rameez M.J."/>
            <person name="Ghosh W."/>
        </authorList>
    </citation>
    <scope>NUCLEOTIDE SEQUENCE [LARGE SCALE GENOMIC DNA]</scope>
    <source>
        <strain evidence="1 2">SBBC</strain>
    </source>
</reference>
<keyword evidence="1" id="KW-0808">Transferase</keyword>